<dbReference type="GO" id="GO:0016020">
    <property type="term" value="C:membrane"/>
    <property type="evidence" value="ECO:0007669"/>
    <property type="project" value="UniProtKB-SubCell"/>
</dbReference>
<dbReference type="Gene3D" id="1.10.3380.10">
    <property type="entry name" value="Sec63 N-terminal domain-like domain"/>
    <property type="match status" value="1"/>
</dbReference>
<dbReference type="GO" id="GO:0005681">
    <property type="term" value="C:spliceosomal complex"/>
    <property type="evidence" value="ECO:0007669"/>
    <property type="project" value="TreeGrafter"/>
</dbReference>
<dbReference type="PANTHER" id="PTHR24075:SF5">
    <property type="entry name" value="U5 SMALL NUCLEAR RIBONUCLEOPROTEIN 200 KDA HELICASE"/>
    <property type="match status" value="1"/>
</dbReference>
<evidence type="ECO:0000256" key="3">
    <source>
        <dbReference type="ARBA" id="ARBA00022989"/>
    </source>
</evidence>
<reference evidence="7 8" key="1">
    <citation type="journal article" date="2019" name="Nat. Ecol. Evol.">
        <title>Megaphylogeny resolves global patterns of mushroom evolution.</title>
        <authorList>
            <person name="Varga T."/>
            <person name="Krizsan K."/>
            <person name="Foldi C."/>
            <person name="Dima B."/>
            <person name="Sanchez-Garcia M."/>
            <person name="Sanchez-Ramirez S."/>
            <person name="Szollosi G.J."/>
            <person name="Szarkandi J.G."/>
            <person name="Papp V."/>
            <person name="Albert L."/>
            <person name="Andreopoulos W."/>
            <person name="Angelini C."/>
            <person name="Antonin V."/>
            <person name="Barry K.W."/>
            <person name="Bougher N.L."/>
            <person name="Buchanan P."/>
            <person name="Buyck B."/>
            <person name="Bense V."/>
            <person name="Catcheside P."/>
            <person name="Chovatia M."/>
            <person name="Cooper J."/>
            <person name="Damon W."/>
            <person name="Desjardin D."/>
            <person name="Finy P."/>
            <person name="Geml J."/>
            <person name="Haridas S."/>
            <person name="Hughes K."/>
            <person name="Justo A."/>
            <person name="Karasinski D."/>
            <person name="Kautmanova I."/>
            <person name="Kiss B."/>
            <person name="Kocsube S."/>
            <person name="Kotiranta H."/>
            <person name="LaButti K.M."/>
            <person name="Lechner B.E."/>
            <person name="Liimatainen K."/>
            <person name="Lipzen A."/>
            <person name="Lukacs Z."/>
            <person name="Mihaltcheva S."/>
            <person name="Morgado L.N."/>
            <person name="Niskanen T."/>
            <person name="Noordeloos M.E."/>
            <person name="Ohm R.A."/>
            <person name="Ortiz-Santana B."/>
            <person name="Ovrebo C."/>
            <person name="Racz N."/>
            <person name="Riley R."/>
            <person name="Savchenko A."/>
            <person name="Shiryaev A."/>
            <person name="Soop K."/>
            <person name="Spirin V."/>
            <person name="Szebenyi C."/>
            <person name="Tomsovsky M."/>
            <person name="Tulloss R.E."/>
            <person name="Uehling J."/>
            <person name="Grigoriev I.V."/>
            <person name="Vagvolgyi C."/>
            <person name="Papp T."/>
            <person name="Martin F.M."/>
            <person name="Miettinen O."/>
            <person name="Hibbett D.S."/>
            <person name="Nagy L.G."/>
        </authorList>
    </citation>
    <scope>NUCLEOTIDE SEQUENCE [LARGE SCALE GENOMIC DNA]</scope>
    <source>
        <strain evidence="7 8">CBS 962.96</strain>
    </source>
</reference>
<evidence type="ECO:0000259" key="6">
    <source>
        <dbReference type="Pfam" id="PF02889"/>
    </source>
</evidence>
<name>A0A4S8MUP8_DENBC</name>
<feature type="transmembrane region" description="Helical" evidence="5">
    <location>
        <begin position="31"/>
        <end position="50"/>
    </location>
</feature>
<evidence type="ECO:0000256" key="2">
    <source>
        <dbReference type="ARBA" id="ARBA00022692"/>
    </source>
</evidence>
<sequence>MTQNPQLLQLVQCQPKCLSIEDELDVSPLNLGMIVAYYGISYVTVKIYIFSLKERTKLCRLLEVVSSPTKFENIPIRRHEEVRCRCRYDRLPIKLEASAHFKTFLLLQIHFSRIALPPDLVTDHEVI</sequence>
<dbReference type="Pfam" id="PF02889">
    <property type="entry name" value="Sec63"/>
    <property type="match status" value="1"/>
</dbReference>
<evidence type="ECO:0000313" key="8">
    <source>
        <dbReference type="Proteomes" id="UP000297245"/>
    </source>
</evidence>
<feature type="domain" description="SEC63" evidence="6">
    <location>
        <begin position="28"/>
        <end position="127"/>
    </location>
</feature>
<proteinExistence type="predicted"/>
<dbReference type="EMBL" id="ML179044">
    <property type="protein sequence ID" value="THV06134.1"/>
    <property type="molecule type" value="Genomic_DNA"/>
</dbReference>
<accession>A0A4S8MUP8</accession>
<dbReference type="AlphaFoldDB" id="A0A4S8MUP8"/>
<comment type="subcellular location">
    <subcellularLocation>
        <location evidence="1">Membrane</location>
        <topology evidence="1">Multi-pass membrane protein</topology>
    </subcellularLocation>
</comment>
<dbReference type="GO" id="GO:0003724">
    <property type="term" value="F:RNA helicase activity"/>
    <property type="evidence" value="ECO:0007669"/>
    <property type="project" value="TreeGrafter"/>
</dbReference>
<protein>
    <submittedName>
        <fullName evidence="7">Sec63-domain-containing protein</fullName>
    </submittedName>
</protein>
<evidence type="ECO:0000256" key="1">
    <source>
        <dbReference type="ARBA" id="ARBA00004141"/>
    </source>
</evidence>
<keyword evidence="3 5" id="KW-1133">Transmembrane helix</keyword>
<keyword evidence="4 5" id="KW-0472">Membrane</keyword>
<dbReference type="OrthoDB" id="3062994at2759"/>
<dbReference type="GO" id="GO:0003723">
    <property type="term" value="F:RNA binding"/>
    <property type="evidence" value="ECO:0007669"/>
    <property type="project" value="TreeGrafter"/>
</dbReference>
<dbReference type="Proteomes" id="UP000297245">
    <property type="component" value="Unassembled WGS sequence"/>
</dbReference>
<evidence type="ECO:0000256" key="4">
    <source>
        <dbReference type="ARBA" id="ARBA00023136"/>
    </source>
</evidence>
<organism evidence="7 8">
    <name type="scientific">Dendrothele bispora (strain CBS 962.96)</name>
    <dbReference type="NCBI Taxonomy" id="1314807"/>
    <lineage>
        <taxon>Eukaryota</taxon>
        <taxon>Fungi</taxon>
        <taxon>Dikarya</taxon>
        <taxon>Basidiomycota</taxon>
        <taxon>Agaricomycotina</taxon>
        <taxon>Agaricomycetes</taxon>
        <taxon>Agaricomycetidae</taxon>
        <taxon>Agaricales</taxon>
        <taxon>Agaricales incertae sedis</taxon>
        <taxon>Dendrothele</taxon>
    </lineage>
</organism>
<evidence type="ECO:0000256" key="5">
    <source>
        <dbReference type="SAM" id="Phobius"/>
    </source>
</evidence>
<dbReference type="InterPro" id="IPR004179">
    <property type="entry name" value="Sec63-dom"/>
</dbReference>
<keyword evidence="2 5" id="KW-0812">Transmembrane</keyword>
<gene>
    <name evidence="7" type="ORF">K435DRAFT_22331</name>
</gene>
<dbReference type="SUPFAM" id="SSF158702">
    <property type="entry name" value="Sec63 N-terminal domain-like"/>
    <property type="match status" value="1"/>
</dbReference>
<dbReference type="PANTHER" id="PTHR24075">
    <property type="entry name" value="SEC63 DOMAIN-CONTAINING"/>
    <property type="match status" value="1"/>
</dbReference>
<keyword evidence="8" id="KW-1185">Reference proteome</keyword>
<dbReference type="GO" id="GO:0000388">
    <property type="term" value="P:spliceosome conformational change to release U4 (or U4atac) and U1 (or U11)"/>
    <property type="evidence" value="ECO:0007669"/>
    <property type="project" value="TreeGrafter"/>
</dbReference>
<evidence type="ECO:0000313" key="7">
    <source>
        <dbReference type="EMBL" id="THV06134.1"/>
    </source>
</evidence>